<dbReference type="GO" id="GO:0005856">
    <property type="term" value="C:cytoskeleton"/>
    <property type="evidence" value="ECO:0007669"/>
    <property type="project" value="UniProtKB-SubCell"/>
</dbReference>
<dbReference type="PANTHER" id="PTHR11202">
    <property type="entry name" value="SPROUTY-RELATED, EVH1 DOMAIN-CONTAINING PROTEIN FAMILY MEMBER"/>
    <property type="match status" value="1"/>
</dbReference>
<organism evidence="12 13">
    <name type="scientific">Amazona collaria</name>
    <name type="common">yellow-billed parrot</name>
    <dbReference type="NCBI Taxonomy" id="241587"/>
    <lineage>
        <taxon>Eukaryota</taxon>
        <taxon>Metazoa</taxon>
        <taxon>Chordata</taxon>
        <taxon>Craniata</taxon>
        <taxon>Vertebrata</taxon>
        <taxon>Euteleostomi</taxon>
        <taxon>Archelosauria</taxon>
        <taxon>Archosauria</taxon>
        <taxon>Dinosauria</taxon>
        <taxon>Saurischia</taxon>
        <taxon>Theropoda</taxon>
        <taxon>Coelurosauria</taxon>
        <taxon>Aves</taxon>
        <taxon>Neognathae</taxon>
        <taxon>Neoaves</taxon>
        <taxon>Telluraves</taxon>
        <taxon>Australaves</taxon>
        <taxon>Psittaciformes</taxon>
        <taxon>Psittacidae</taxon>
        <taxon>Amazona</taxon>
    </lineage>
</organism>
<dbReference type="InterPro" id="IPR036936">
    <property type="entry name" value="CRIB_dom_sf"/>
</dbReference>
<dbReference type="PANTHER" id="PTHR11202:SF36">
    <property type="entry name" value="ACTIN NUCLEATION-PROMOTING FACTOR WASL"/>
    <property type="match status" value="1"/>
</dbReference>
<dbReference type="Pfam" id="PF00568">
    <property type="entry name" value="WH1"/>
    <property type="match status" value="1"/>
</dbReference>
<feature type="domain" description="WH2" evidence="11">
    <location>
        <begin position="376"/>
        <end position="393"/>
    </location>
</feature>
<dbReference type="InterPro" id="IPR011993">
    <property type="entry name" value="PH-like_dom_sf"/>
</dbReference>
<dbReference type="Proteomes" id="UP000694522">
    <property type="component" value="Unplaced"/>
</dbReference>
<dbReference type="CDD" id="cd00132">
    <property type="entry name" value="CRIB"/>
    <property type="match status" value="1"/>
</dbReference>
<reference evidence="12" key="2">
    <citation type="submission" date="2025-09" db="UniProtKB">
        <authorList>
            <consortium name="Ensembl"/>
        </authorList>
    </citation>
    <scope>IDENTIFICATION</scope>
</reference>
<evidence type="ECO:0000259" key="11">
    <source>
        <dbReference type="PROSITE" id="PS51082"/>
    </source>
</evidence>
<feature type="compositionally biased region" description="Low complexity" evidence="8">
    <location>
        <begin position="168"/>
        <end position="181"/>
    </location>
</feature>
<feature type="compositionally biased region" description="Low complexity" evidence="8">
    <location>
        <begin position="134"/>
        <end position="153"/>
    </location>
</feature>
<keyword evidence="4" id="KW-0597">Phosphoprotein</keyword>
<dbReference type="GO" id="GO:0005634">
    <property type="term" value="C:nucleus"/>
    <property type="evidence" value="ECO:0007669"/>
    <property type="project" value="UniProtKB-SubCell"/>
</dbReference>
<evidence type="ECO:0000256" key="7">
    <source>
        <dbReference type="ARBA" id="ARBA00023242"/>
    </source>
</evidence>
<feature type="compositionally biased region" description="Pro residues" evidence="8">
    <location>
        <begin position="436"/>
        <end position="451"/>
    </location>
</feature>
<dbReference type="GO" id="GO:0007015">
    <property type="term" value="P:actin filament organization"/>
    <property type="evidence" value="ECO:0007669"/>
    <property type="project" value="InterPro"/>
</dbReference>
<dbReference type="Pfam" id="PF02205">
    <property type="entry name" value="WH2"/>
    <property type="match status" value="1"/>
</dbReference>
<dbReference type="Gene3D" id="2.30.29.30">
    <property type="entry name" value="Pleckstrin-homology domain (PH domain)/Phosphotyrosine-binding domain (PTB)"/>
    <property type="match status" value="1"/>
</dbReference>
<accession>A0A8B9IXV7</accession>
<dbReference type="SMART" id="SM00461">
    <property type="entry name" value="WH1"/>
    <property type="match status" value="1"/>
</dbReference>
<dbReference type="SUPFAM" id="SSF50729">
    <property type="entry name" value="PH domain-like"/>
    <property type="match status" value="1"/>
</dbReference>
<dbReference type="InterPro" id="IPR003124">
    <property type="entry name" value="WH2_dom"/>
</dbReference>
<feature type="compositionally biased region" description="Pro residues" evidence="8">
    <location>
        <begin position="278"/>
        <end position="303"/>
    </location>
</feature>
<evidence type="ECO:0000259" key="9">
    <source>
        <dbReference type="PROSITE" id="PS50108"/>
    </source>
</evidence>
<keyword evidence="6" id="KW-0206">Cytoskeleton</keyword>
<feature type="domain" description="CRIB" evidence="9">
    <location>
        <begin position="195"/>
        <end position="208"/>
    </location>
</feature>
<feature type="compositionally biased region" description="Pro residues" evidence="8">
    <location>
        <begin position="310"/>
        <end position="340"/>
    </location>
</feature>
<reference evidence="12" key="1">
    <citation type="submission" date="2025-08" db="UniProtKB">
        <authorList>
            <consortium name="Ensembl"/>
        </authorList>
    </citation>
    <scope>IDENTIFICATION</scope>
</reference>
<dbReference type="Pfam" id="PF00786">
    <property type="entry name" value="PBD"/>
    <property type="match status" value="1"/>
</dbReference>
<dbReference type="SMART" id="SM00246">
    <property type="entry name" value="WH2"/>
    <property type="match status" value="1"/>
</dbReference>
<dbReference type="SMART" id="SM00285">
    <property type="entry name" value="PBD"/>
    <property type="match status" value="1"/>
</dbReference>
<feature type="region of interest" description="Disordered" evidence="8">
    <location>
        <begin position="269"/>
        <end position="406"/>
    </location>
</feature>
<protein>
    <submittedName>
        <fullName evidence="12">WASP actin nucleation promoting factor</fullName>
    </submittedName>
</protein>
<proteinExistence type="predicted"/>
<evidence type="ECO:0000256" key="6">
    <source>
        <dbReference type="ARBA" id="ARBA00023212"/>
    </source>
</evidence>
<dbReference type="InterPro" id="IPR011026">
    <property type="entry name" value="WAS_C"/>
</dbReference>
<dbReference type="PROSITE" id="PS51082">
    <property type="entry name" value="WH2"/>
    <property type="match status" value="1"/>
</dbReference>
<keyword evidence="13" id="KW-1185">Reference proteome</keyword>
<evidence type="ECO:0000256" key="4">
    <source>
        <dbReference type="ARBA" id="ARBA00022553"/>
    </source>
</evidence>
<evidence type="ECO:0000256" key="5">
    <source>
        <dbReference type="ARBA" id="ARBA00022737"/>
    </source>
</evidence>
<keyword evidence="5" id="KW-0677">Repeat</keyword>
<dbReference type="FunFam" id="3.90.810.10:FF:000003">
    <property type="entry name" value="Neural Wiskott-Aldrich syndrome protein-like"/>
    <property type="match status" value="1"/>
</dbReference>
<dbReference type="InterPro" id="IPR000095">
    <property type="entry name" value="CRIB_dom"/>
</dbReference>
<dbReference type="AlphaFoldDB" id="A0A8B9IXV7"/>
<evidence type="ECO:0000256" key="8">
    <source>
        <dbReference type="SAM" id="MobiDB-lite"/>
    </source>
</evidence>
<evidence type="ECO:0000256" key="1">
    <source>
        <dbReference type="ARBA" id="ARBA00004123"/>
    </source>
</evidence>
<dbReference type="PROSITE" id="PS50229">
    <property type="entry name" value="WH1"/>
    <property type="match status" value="1"/>
</dbReference>
<evidence type="ECO:0000313" key="12">
    <source>
        <dbReference type="Ensembl" id="ENSACOP00000013376.1"/>
    </source>
</evidence>
<sequence>VVRGGRALGGSWWPNRGAAWGGAWARRCCGAVCLVRDGARRSYFIRLYELAQAGALRWEQELQGGMGYTARTPFFHTFTSHGQAGLNFADEREAAAFEELVQERLRRRQQRAGEGRPAAPHGAPNALEQPRGTPRCPQCAAAAPRSPLLPAVPISNPDITTSRYRGLPSPTAGPTASPTAGEQKKSRKKISKADIGAPSGFRHVGHIGWDPSNGFDVGVSCSVAALDPALRALFAQAGITEVQLADAETSRLIHDFITDHGGLQAVREELQRQGQPRSPRPPLPPSRGAAPPPPPPPPLPPGPIRARTGPLPPPPGGTMPPPRGGPTPPAVAPPSRPLAPPHGRGPAPPGATVAPPPPPPPPPPANSGGGPAPPLGRGALLDQIRQGVTLNKTPECPESGSGSAGVGGLVGALMDVMQKRSRAIHSSGECLWGDTPPQPLRSPLDTPPDAPIPADEGEELKEEDEEDEWDD</sequence>
<keyword evidence="3" id="KW-0963">Cytoplasm</keyword>
<feature type="domain" description="WH1" evidence="10">
    <location>
        <begin position="1"/>
        <end position="108"/>
    </location>
</feature>
<feature type="region of interest" description="Disordered" evidence="8">
    <location>
        <begin position="427"/>
        <end position="471"/>
    </location>
</feature>
<feature type="compositionally biased region" description="Acidic residues" evidence="8">
    <location>
        <begin position="455"/>
        <end position="471"/>
    </location>
</feature>
<dbReference type="InterPro" id="IPR000697">
    <property type="entry name" value="WH1/EVH1_dom"/>
</dbReference>
<feature type="region of interest" description="Disordered" evidence="8">
    <location>
        <begin position="106"/>
        <end position="198"/>
    </location>
</feature>
<feature type="compositionally biased region" description="Pro residues" evidence="8">
    <location>
        <begin position="346"/>
        <end position="365"/>
    </location>
</feature>
<evidence type="ECO:0000313" key="13">
    <source>
        <dbReference type="Proteomes" id="UP000694522"/>
    </source>
</evidence>
<dbReference type="PROSITE" id="PS50108">
    <property type="entry name" value="CRIB"/>
    <property type="match status" value="1"/>
</dbReference>
<dbReference type="Gene3D" id="3.90.810.10">
    <property type="entry name" value="CRIB domain"/>
    <property type="match status" value="2"/>
</dbReference>
<evidence type="ECO:0000259" key="10">
    <source>
        <dbReference type="PROSITE" id="PS50229"/>
    </source>
</evidence>
<keyword evidence="7" id="KW-0539">Nucleus</keyword>
<dbReference type="SUPFAM" id="SSF47912">
    <property type="entry name" value="Wiscott-Aldrich syndrome protein, WASP, C-terminal domain"/>
    <property type="match status" value="2"/>
</dbReference>
<evidence type="ECO:0000256" key="3">
    <source>
        <dbReference type="ARBA" id="ARBA00022490"/>
    </source>
</evidence>
<comment type="subcellular location">
    <subcellularLocation>
        <location evidence="2">Cytoplasm</location>
        <location evidence="2">Cytoskeleton</location>
    </subcellularLocation>
    <subcellularLocation>
        <location evidence="1">Nucleus</location>
    </subcellularLocation>
</comment>
<evidence type="ECO:0000256" key="2">
    <source>
        <dbReference type="ARBA" id="ARBA00004245"/>
    </source>
</evidence>
<dbReference type="GO" id="GO:0003779">
    <property type="term" value="F:actin binding"/>
    <property type="evidence" value="ECO:0007669"/>
    <property type="project" value="InterPro"/>
</dbReference>
<name>A0A8B9IXV7_9PSIT</name>
<dbReference type="Ensembl" id="ENSACOT00000013845.1">
    <property type="protein sequence ID" value="ENSACOP00000013376.1"/>
    <property type="gene ID" value="ENSACOG00000009286.1"/>
</dbReference>